<feature type="region of interest" description="Disordered" evidence="5">
    <location>
        <begin position="285"/>
        <end position="322"/>
    </location>
</feature>
<dbReference type="GO" id="GO:0003682">
    <property type="term" value="F:chromatin binding"/>
    <property type="evidence" value="ECO:0007669"/>
    <property type="project" value="TreeGrafter"/>
</dbReference>
<dbReference type="Pfam" id="PF02996">
    <property type="entry name" value="Prefoldin"/>
    <property type="match status" value="1"/>
</dbReference>
<dbReference type="eggNOG" id="KOG3130">
    <property type="taxonomic scope" value="Eukaryota"/>
</dbReference>
<evidence type="ECO:0000313" key="6">
    <source>
        <dbReference type="EMBL" id="AIO01183.1"/>
    </source>
</evidence>
<gene>
    <name evidence="6" type="ORF">LPMP_322980</name>
</gene>
<feature type="compositionally biased region" description="Low complexity" evidence="5">
    <location>
        <begin position="149"/>
        <end position="184"/>
    </location>
</feature>
<protein>
    <submittedName>
        <fullName evidence="6">Prefolding-like protein, putative</fullName>
    </submittedName>
</protein>
<feature type="coiled-coil region" evidence="4">
    <location>
        <begin position="96"/>
        <end position="126"/>
    </location>
</feature>
<dbReference type="VEuPathDB" id="TriTrypDB:LPAL13_320036200"/>
<dbReference type="FunFam" id="1.10.287.370:FF:000024">
    <property type="entry name" value="Prefoldin_subunit"/>
    <property type="match status" value="1"/>
</dbReference>
<dbReference type="InterPro" id="IPR009053">
    <property type="entry name" value="Prefoldin"/>
</dbReference>
<dbReference type="GO" id="GO:0000122">
    <property type="term" value="P:negative regulation of transcription by RNA polymerase II"/>
    <property type="evidence" value="ECO:0007669"/>
    <property type="project" value="TreeGrafter"/>
</dbReference>
<reference evidence="6 7" key="1">
    <citation type="journal article" date="2015" name="Sci. Rep.">
        <title>The genome of Leishmania panamensis: insights into genomics of the L. (Viannia) subgenus.</title>
        <authorList>
            <person name="Llanes A."/>
            <person name="Restrepo C.M."/>
            <person name="Vecchio G.D."/>
            <person name="Anguizola F.J."/>
            <person name="Lleonart R."/>
        </authorList>
    </citation>
    <scope>NUCLEOTIDE SEQUENCE [LARGE SCALE GENOMIC DNA]</scope>
    <source>
        <strain evidence="6 7">MHOM/PA/94/PSC-1</strain>
    </source>
</reference>
<dbReference type="SUPFAM" id="SSF46579">
    <property type="entry name" value="Prefoldin"/>
    <property type="match status" value="1"/>
</dbReference>
<dbReference type="InterPro" id="IPR052255">
    <property type="entry name" value="RNA_pol_II_subunit5-mediator"/>
</dbReference>
<dbReference type="Gene3D" id="1.10.287.370">
    <property type="match status" value="1"/>
</dbReference>
<dbReference type="CDD" id="cd23159">
    <property type="entry name" value="Prefoldin_URI1"/>
    <property type="match status" value="1"/>
</dbReference>
<comment type="subcellular location">
    <subcellularLocation>
        <location evidence="1">Nucleus</location>
    </subcellularLocation>
</comment>
<evidence type="ECO:0000256" key="2">
    <source>
        <dbReference type="ARBA" id="ARBA00023242"/>
    </source>
</evidence>
<feature type="region of interest" description="Disordered" evidence="5">
    <location>
        <begin position="149"/>
        <end position="186"/>
    </location>
</feature>
<sequence>MCAEEYGEGEVLTGAELYLYLLHQNEEQLRRAQEKLREYATLKDTLHVLTERSRRRVLAPVAGGLAYYPAELNATNTILVLLGDGWFAERSAVQAAEIAGRRIDFLRRETEVLQQEQNALRAKQELFLSELPEAQDAVAELLAKKETRAAAAPSLSQPSPLSETPQQQSQAAASSSESVASANAPDRFETPDAVCAPASNHLASFESCLTPLLSSTPPTSTASPLASGLPLDYSIDVALTTFDELDELTEDELIALEAELGDHVNDDDYVERIMTERMIAKKERRIRTELQRRSSAAAEIDERSKATEGAPVPTSPPTSAPAAAPIATTALQLHGAARATVTSTSENSRLSTGRGEAIVYQTPGDIGWTMVQSLAKPSAGTDTLPTVQSAASLSPNEIINGCAPTSSPSATVLTSARPLVTATLTEADVLPEASPSASAAAPSPRKEKHVRFAADVGYVGGLSMAAAVAAVKQPQVTTSGELGSCNEFISSETGPGYPPSLLRSTYTIGDIVERKQGTVGCDGGALAGVAAGSDVESALPLPPFLPGQLWKSKRKSLFMRELEGDGA</sequence>
<evidence type="ECO:0000256" key="1">
    <source>
        <dbReference type="ARBA" id="ARBA00004123"/>
    </source>
</evidence>
<dbReference type="GO" id="GO:0003714">
    <property type="term" value="F:transcription corepressor activity"/>
    <property type="evidence" value="ECO:0007669"/>
    <property type="project" value="TreeGrafter"/>
</dbReference>
<dbReference type="VEuPathDB" id="TriTrypDB:LPMP_322980"/>
<dbReference type="Proteomes" id="UP000063063">
    <property type="component" value="Chromosome 32"/>
</dbReference>
<proteinExistence type="inferred from homology"/>
<dbReference type="AlphaFoldDB" id="A0A088RYJ0"/>
<evidence type="ECO:0000313" key="7">
    <source>
        <dbReference type="Proteomes" id="UP000063063"/>
    </source>
</evidence>
<name>A0A088RYJ0_LEIPA</name>
<dbReference type="InterPro" id="IPR004127">
    <property type="entry name" value="Prefoldin_subunit_alpha"/>
</dbReference>
<dbReference type="OrthoDB" id="21413at2759"/>
<accession>A0A088RYJ0</accession>
<dbReference type="GeneID" id="22578039"/>
<dbReference type="PANTHER" id="PTHR15111:SF0">
    <property type="entry name" value="UNCONVENTIONAL PREFOLDIN RPB5 INTERACTOR 1"/>
    <property type="match status" value="1"/>
</dbReference>
<dbReference type="KEGG" id="lpan:LPMP_322980"/>
<dbReference type="GO" id="GO:0019212">
    <property type="term" value="F:phosphatase inhibitor activity"/>
    <property type="evidence" value="ECO:0007669"/>
    <property type="project" value="TreeGrafter"/>
</dbReference>
<keyword evidence="4" id="KW-0175">Coiled coil</keyword>
<dbReference type="RefSeq" id="XP_010701983.1">
    <property type="nucleotide sequence ID" value="XM_010703681.1"/>
</dbReference>
<dbReference type="GO" id="GO:0005634">
    <property type="term" value="C:nucleus"/>
    <property type="evidence" value="ECO:0007669"/>
    <property type="project" value="UniProtKB-SubCell"/>
</dbReference>
<evidence type="ECO:0000256" key="3">
    <source>
        <dbReference type="ARBA" id="ARBA00038295"/>
    </source>
</evidence>
<evidence type="ECO:0000256" key="5">
    <source>
        <dbReference type="SAM" id="MobiDB-lite"/>
    </source>
</evidence>
<keyword evidence="2" id="KW-0539">Nucleus</keyword>
<comment type="similarity">
    <text evidence="3">Belongs to the RNA polymerase II subunit 5-mediating protein family.</text>
</comment>
<organism evidence="6 7">
    <name type="scientific">Leishmania panamensis</name>
    <dbReference type="NCBI Taxonomy" id="5679"/>
    <lineage>
        <taxon>Eukaryota</taxon>
        <taxon>Discoba</taxon>
        <taxon>Euglenozoa</taxon>
        <taxon>Kinetoplastea</taxon>
        <taxon>Metakinetoplastina</taxon>
        <taxon>Trypanosomatida</taxon>
        <taxon>Trypanosomatidae</taxon>
        <taxon>Leishmaniinae</taxon>
        <taxon>Leishmania</taxon>
        <taxon>Leishmania guyanensis species complex</taxon>
    </lineage>
</organism>
<dbReference type="EMBL" id="CP009401">
    <property type="protein sequence ID" value="AIO01183.1"/>
    <property type="molecule type" value="Genomic_DNA"/>
</dbReference>
<dbReference type="PANTHER" id="PTHR15111">
    <property type="entry name" value="RNA POLYMERASE II SUBUNIT 5-MEDIATING PROTEIN NNX3"/>
    <property type="match status" value="1"/>
</dbReference>
<keyword evidence="7" id="KW-1185">Reference proteome</keyword>
<evidence type="ECO:0000256" key="4">
    <source>
        <dbReference type="SAM" id="Coils"/>
    </source>
</evidence>
<feature type="coiled-coil region" evidence="4">
    <location>
        <begin position="22"/>
        <end position="52"/>
    </location>
</feature>